<evidence type="ECO:0000313" key="2">
    <source>
        <dbReference type="EMBL" id="OHT19077.1"/>
    </source>
</evidence>
<accession>A0A1S1HAC1</accession>
<proteinExistence type="predicted"/>
<dbReference type="CDD" id="cd06259">
    <property type="entry name" value="YdcF-like"/>
    <property type="match status" value="1"/>
</dbReference>
<gene>
    <name evidence="2" type="ORF">BHE75_01059</name>
</gene>
<name>A0A1S1HAC1_9SPHN</name>
<sequence length="176" mass="19531">MISRIVAGALLLWMLGFAWFAIAMPGPADDRTTDAIVVLTGGPGRIQRGLHLLERNKAKRMLVSGADRRVRPAEFAEAYGAPLKLVDCCVDLGNEAVDTRSNADETVEWVTRHHYRSVRLVTTDWHMRRARFELSRVLGGNVLLLADAVPSEPGLGVLFTEYHKYLLRRVAAPLGI</sequence>
<dbReference type="Pfam" id="PF02698">
    <property type="entry name" value="DUF218"/>
    <property type="match status" value="1"/>
</dbReference>
<protein>
    <recommendedName>
        <fullName evidence="1">DUF218 domain-containing protein</fullName>
    </recommendedName>
</protein>
<organism evidence="2 3">
    <name type="scientific">Edaphosphingomonas haloaromaticamans</name>
    <dbReference type="NCBI Taxonomy" id="653954"/>
    <lineage>
        <taxon>Bacteria</taxon>
        <taxon>Pseudomonadati</taxon>
        <taxon>Pseudomonadota</taxon>
        <taxon>Alphaproteobacteria</taxon>
        <taxon>Sphingomonadales</taxon>
        <taxon>Rhizorhabdaceae</taxon>
        <taxon>Edaphosphingomonas</taxon>
    </lineage>
</organism>
<dbReference type="AlphaFoldDB" id="A0A1S1HAC1"/>
<feature type="domain" description="DUF218" evidence="1">
    <location>
        <begin position="34"/>
        <end position="142"/>
    </location>
</feature>
<evidence type="ECO:0000313" key="3">
    <source>
        <dbReference type="Proteomes" id="UP000179467"/>
    </source>
</evidence>
<keyword evidence="3" id="KW-1185">Reference proteome</keyword>
<evidence type="ECO:0000259" key="1">
    <source>
        <dbReference type="Pfam" id="PF02698"/>
    </source>
</evidence>
<dbReference type="RefSeq" id="WP_015459609.1">
    <property type="nucleotide sequence ID" value="NZ_MIPT01000001.1"/>
</dbReference>
<reference evidence="2 3" key="1">
    <citation type="submission" date="2016-09" db="EMBL/GenBank/DDBJ databases">
        <title>Metabolic pathway, cell adaptation mechanisms and a novel monoxygenase revealed through proteogenomic-transcription analysis of a Sphingomonas haloaromaticamans strain degrading the fungicide ortho-phenylphenol.</title>
        <authorList>
            <person name="Perruchon C."/>
            <person name="Papadopoulou E.S."/>
            <person name="Rousidou C."/>
            <person name="Vasileiadis S."/>
            <person name="Tanou G."/>
            <person name="Amoutzias G."/>
            <person name="Molassiotis A."/>
            <person name="Karpouzas D.G."/>
        </authorList>
    </citation>
    <scope>NUCLEOTIDE SEQUENCE [LARGE SCALE GENOMIC DNA]</scope>
    <source>
        <strain evidence="2 3">P3</strain>
    </source>
</reference>
<comment type="caution">
    <text evidence="2">The sequence shown here is derived from an EMBL/GenBank/DDBJ whole genome shotgun (WGS) entry which is preliminary data.</text>
</comment>
<dbReference type="EMBL" id="MIPT01000001">
    <property type="protein sequence ID" value="OHT19077.1"/>
    <property type="molecule type" value="Genomic_DNA"/>
</dbReference>
<dbReference type="InterPro" id="IPR003848">
    <property type="entry name" value="DUF218"/>
</dbReference>
<dbReference type="OrthoDB" id="9812311at2"/>
<dbReference type="Proteomes" id="UP000179467">
    <property type="component" value="Unassembled WGS sequence"/>
</dbReference>